<dbReference type="AlphaFoldDB" id="A0AAW0BGZ2"/>
<comment type="caution">
    <text evidence="2">The sequence shown here is derived from an EMBL/GenBank/DDBJ whole genome shotgun (WGS) entry which is preliminary data.</text>
</comment>
<evidence type="ECO:0000313" key="2">
    <source>
        <dbReference type="EMBL" id="KAK7025681.1"/>
    </source>
</evidence>
<gene>
    <name evidence="2" type="ORF">R3P38DRAFT_2778486</name>
</gene>
<proteinExistence type="predicted"/>
<feature type="region of interest" description="Disordered" evidence="1">
    <location>
        <begin position="1"/>
        <end position="57"/>
    </location>
</feature>
<accession>A0AAW0BGZ2</accession>
<protein>
    <submittedName>
        <fullName evidence="2">Uncharacterized protein</fullName>
    </submittedName>
</protein>
<reference evidence="2 3" key="1">
    <citation type="journal article" date="2024" name="J Genomics">
        <title>Draft genome sequencing and assembly of Favolaschia claudopus CIRM-BRFM 2984 isolated from oak limbs.</title>
        <authorList>
            <person name="Navarro D."/>
            <person name="Drula E."/>
            <person name="Chaduli D."/>
            <person name="Cazenave R."/>
            <person name="Ahrendt S."/>
            <person name="Wang J."/>
            <person name="Lipzen A."/>
            <person name="Daum C."/>
            <person name="Barry K."/>
            <person name="Grigoriev I.V."/>
            <person name="Favel A."/>
            <person name="Rosso M.N."/>
            <person name="Martin F."/>
        </authorList>
    </citation>
    <scope>NUCLEOTIDE SEQUENCE [LARGE SCALE GENOMIC DNA]</scope>
    <source>
        <strain evidence="2 3">CIRM-BRFM 2984</strain>
    </source>
</reference>
<name>A0AAW0BGZ2_9AGAR</name>
<evidence type="ECO:0000256" key="1">
    <source>
        <dbReference type="SAM" id="MobiDB-lite"/>
    </source>
</evidence>
<evidence type="ECO:0000313" key="3">
    <source>
        <dbReference type="Proteomes" id="UP001362999"/>
    </source>
</evidence>
<keyword evidence="3" id="KW-1185">Reference proteome</keyword>
<dbReference type="Proteomes" id="UP001362999">
    <property type="component" value="Unassembled WGS sequence"/>
</dbReference>
<dbReference type="EMBL" id="JAWWNJ010000033">
    <property type="protein sequence ID" value="KAK7025681.1"/>
    <property type="molecule type" value="Genomic_DNA"/>
</dbReference>
<sequence>MPKRGRPKGSKDGPRTEGAPPRGRPRTRLRPKSDSEDESVDRPSKKRKRTADTSRATLPIPARKIRGCFNFNFNSIRKYLAGMDVWLGWVSMLLCGRLSSLYMRATVPDGVTVLSKAARRWRRGDDIHSLDQSRENSWVAEAAAAALDMGSVDWRTLIDDFTGRRIDRLVSENADVGRNPVEANAECAAEAEEAEEGAVEGGEEVLTRLCFGAR</sequence>
<organism evidence="2 3">
    <name type="scientific">Favolaschia claudopus</name>
    <dbReference type="NCBI Taxonomy" id="2862362"/>
    <lineage>
        <taxon>Eukaryota</taxon>
        <taxon>Fungi</taxon>
        <taxon>Dikarya</taxon>
        <taxon>Basidiomycota</taxon>
        <taxon>Agaricomycotina</taxon>
        <taxon>Agaricomycetes</taxon>
        <taxon>Agaricomycetidae</taxon>
        <taxon>Agaricales</taxon>
        <taxon>Marasmiineae</taxon>
        <taxon>Mycenaceae</taxon>
        <taxon>Favolaschia</taxon>
    </lineage>
</organism>